<gene>
    <name evidence="11 12" type="primary">LOC116308249</name>
</gene>
<dbReference type="GeneID" id="116308249"/>
<dbReference type="GO" id="GO:0016020">
    <property type="term" value="C:membrane"/>
    <property type="evidence" value="ECO:0007669"/>
    <property type="project" value="UniProtKB-SubCell"/>
</dbReference>
<dbReference type="InterPro" id="IPR000884">
    <property type="entry name" value="TSP1_rpt"/>
</dbReference>
<dbReference type="RefSeq" id="XP_031574493.1">
    <property type="nucleotide sequence ID" value="XM_031718633.1"/>
</dbReference>
<dbReference type="OrthoDB" id="5984412at2759"/>
<keyword evidence="2" id="KW-0812">Transmembrane</keyword>
<evidence type="ECO:0000256" key="7">
    <source>
        <dbReference type="SAM" id="MobiDB-lite"/>
    </source>
</evidence>
<dbReference type="PANTHER" id="PTHR22906">
    <property type="entry name" value="PROPERDIN"/>
    <property type="match status" value="1"/>
</dbReference>
<dbReference type="InterPro" id="IPR036383">
    <property type="entry name" value="TSP1_rpt_sf"/>
</dbReference>
<evidence type="ECO:0000256" key="2">
    <source>
        <dbReference type="ARBA" id="ARBA00022692"/>
    </source>
</evidence>
<keyword evidence="10" id="KW-1185">Reference proteome</keyword>
<dbReference type="PANTHER" id="PTHR22906:SF47">
    <property type="entry name" value="APPLE DOMAIN-CONTAINING PROTEIN"/>
    <property type="match status" value="1"/>
</dbReference>
<evidence type="ECO:0000256" key="6">
    <source>
        <dbReference type="ARBA" id="ARBA00023157"/>
    </source>
</evidence>
<reference evidence="11 12" key="1">
    <citation type="submission" date="2025-04" db="UniProtKB">
        <authorList>
            <consortium name="RefSeq"/>
        </authorList>
    </citation>
    <scope>IDENTIFICATION</scope>
    <source>
        <tissue evidence="11 12">Tentacle</tissue>
    </source>
</reference>
<feature type="compositionally biased region" description="Low complexity" evidence="7">
    <location>
        <begin position="291"/>
        <end position="303"/>
    </location>
</feature>
<dbReference type="Pfam" id="PF00090">
    <property type="entry name" value="TSP_1"/>
    <property type="match status" value="3"/>
</dbReference>
<keyword evidence="3" id="KW-0677">Repeat</keyword>
<dbReference type="Gene3D" id="2.20.100.10">
    <property type="entry name" value="Thrombospondin type-1 (TSP1) repeat"/>
    <property type="match status" value="3"/>
</dbReference>
<accession>A0A6P8J9S2</accession>
<feature type="signal peptide" evidence="8">
    <location>
        <begin position="1"/>
        <end position="17"/>
    </location>
</feature>
<feature type="region of interest" description="Disordered" evidence="7">
    <location>
        <begin position="256"/>
        <end position="314"/>
    </location>
</feature>
<dbReference type="FunFam" id="2.20.100.10:FF:000007">
    <property type="entry name" value="Thrombospondin 1"/>
    <property type="match status" value="1"/>
</dbReference>
<keyword evidence="8" id="KW-0732">Signal</keyword>
<evidence type="ECO:0000256" key="4">
    <source>
        <dbReference type="ARBA" id="ARBA00022989"/>
    </source>
</evidence>
<dbReference type="AlphaFoldDB" id="A0A6P8J9S2"/>
<evidence type="ECO:0000256" key="5">
    <source>
        <dbReference type="ARBA" id="ARBA00023136"/>
    </source>
</evidence>
<feature type="chain" id="PRO_5044653300" evidence="8">
    <location>
        <begin position="18"/>
        <end position="314"/>
    </location>
</feature>
<feature type="compositionally biased region" description="Gly residues" evidence="7">
    <location>
        <begin position="278"/>
        <end position="290"/>
    </location>
</feature>
<dbReference type="RefSeq" id="XP_031574494.1">
    <property type="nucleotide sequence ID" value="XM_031718634.1"/>
</dbReference>
<keyword evidence="5" id="KW-0472">Membrane</keyword>
<evidence type="ECO:0000259" key="9">
    <source>
        <dbReference type="PROSITE" id="PS51364"/>
    </source>
</evidence>
<keyword evidence="6" id="KW-1015">Disulfide bond</keyword>
<dbReference type="SMART" id="SM00209">
    <property type="entry name" value="TSP1"/>
    <property type="match status" value="3"/>
</dbReference>
<name>A0A6P8J9S2_ACTTE</name>
<comment type="subcellular location">
    <subcellularLocation>
        <location evidence="1">Membrane</location>
        <topology evidence="1">Single-pass membrane protein</topology>
    </subcellularLocation>
</comment>
<dbReference type="Proteomes" id="UP000515163">
    <property type="component" value="Unplaced"/>
</dbReference>
<evidence type="ECO:0000313" key="10">
    <source>
        <dbReference type="Proteomes" id="UP000515163"/>
    </source>
</evidence>
<evidence type="ECO:0000313" key="11">
    <source>
        <dbReference type="RefSeq" id="XP_031574493.1"/>
    </source>
</evidence>
<sequence>MKTAVLIAIITLTVTTAFLQVTARRKGVCYTKYTKEAGCRKRGEFARKKVNFDDCCKNKGKGWSANRRGRKTCRPCVEVKIETGYWSSWGKWTGCSKTCGTGQRQRKRQCISKQNTTCSGREMQARKCQRTPCPVNGGWTSWSTWGPCSVTCGKGHQNQIRSCSNPKPQHGGKECQGSPEKWKACLLQEHCPIDGGWGEWSAWGACSKTCGLGRKTRSHKCDSPKPKYGGKPCNESEALGVDYCREERCGKTSVGCDESYEDCSSGSGSGWKISSGSGSSGLGSGSGEQSGSGAVASGEGLSGDSKPLDDEDFS</sequence>
<evidence type="ECO:0000256" key="8">
    <source>
        <dbReference type="SAM" id="SignalP"/>
    </source>
</evidence>
<feature type="domain" description="TB" evidence="9">
    <location>
        <begin position="27"/>
        <end position="76"/>
    </location>
</feature>
<keyword evidence="4" id="KW-1133">Transmembrane helix</keyword>
<dbReference type="PROSITE" id="PS50092">
    <property type="entry name" value="TSP1"/>
    <property type="match status" value="3"/>
</dbReference>
<evidence type="ECO:0000313" key="12">
    <source>
        <dbReference type="RefSeq" id="XP_031574494.1"/>
    </source>
</evidence>
<evidence type="ECO:0000256" key="1">
    <source>
        <dbReference type="ARBA" id="ARBA00004167"/>
    </source>
</evidence>
<feature type="compositionally biased region" description="Low complexity" evidence="7">
    <location>
        <begin position="264"/>
        <end position="277"/>
    </location>
</feature>
<dbReference type="InterPro" id="IPR052065">
    <property type="entry name" value="Compl_asym_regulator"/>
</dbReference>
<dbReference type="PROSITE" id="PS51364">
    <property type="entry name" value="TB"/>
    <property type="match status" value="1"/>
</dbReference>
<dbReference type="KEGG" id="aten:116308249"/>
<proteinExistence type="predicted"/>
<evidence type="ECO:0000256" key="3">
    <source>
        <dbReference type="ARBA" id="ARBA00022737"/>
    </source>
</evidence>
<protein>
    <submittedName>
        <fullName evidence="11 12">Thrombospondin-1-like</fullName>
    </submittedName>
</protein>
<dbReference type="InterPro" id="IPR017878">
    <property type="entry name" value="TB_dom"/>
</dbReference>
<organism evidence="10 11">
    <name type="scientific">Actinia tenebrosa</name>
    <name type="common">Australian red waratah sea anemone</name>
    <dbReference type="NCBI Taxonomy" id="6105"/>
    <lineage>
        <taxon>Eukaryota</taxon>
        <taxon>Metazoa</taxon>
        <taxon>Cnidaria</taxon>
        <taxon>Anthozoa</taxon>
        <taxon>Hexacorallia</taxon>
        <taxon>Actiniaria</taxon>
        <taxon>Actiniidae</taxon>
        <taxon>Actinia</taxon>
    </lineage>
</organism>
<dbReference type="PRINTS" id="PR01705">
    <property type="entry name" value="TSP1REPEAT"/>
</dbReference>
<dbReference type="SUPFAM" id="SSF82895">
    <property type="entry name" value="TSP-1 type 1 repeat"/>
    <property type="match status" value="3"/>
</dbReference>